<accession>A0ABX3B4W1</accession>
<comment type="caution">
    <text evidence="1">The sequence shown here is derived from an EMBL/GenBank/DDBJ whole genome shotgun (WGS) entry which is preliminary data.</text>
</comment>
<reference evidence="1 2" key="1">
    <citation type="journal article" date="2012" name="Science">
        <title>Ecological populations of bacteria act as socially cohesive units of antibiotic production and resistance.</title>
        <authorList>
            <person name="Cordero O.X."/>
            <person name="Wildschutte H."/>
            <person name="Kirkup B."/>
            <person name="Proehl S."/>
            <person name="Ngo L."/>
            <person name="Hussain F."/>
            <person name="Le Roux F."/>
            <person name="Mincer T."/>
            <person name="Polz M.F."/>
        </authorList>
    </citation>
    <scope>NUCLEOTIDE SEQUENCE [LARGE SCALE GENOMIC DNA]</scope>
    <source>
        <strain evidence="1 2">1F-267</strain>
    </source>
</reference>
<proteinExistence type="predicted"/>
<gene>
    <name evidence="1" type="ORF">A163_09410</name>
</gene>
<dbReference type="EMBL" id="AJZO02000237">
    <property type="protein sequence ID" value="OEF45560.1"/>
    <property type="molecule type" value="Genomic_DNA"/>
</dbReference>
<organism evidence="1 2">
    <name type="scientific">Vibrio tasmaniensis 1F-267</name>
    <dbReference type="NCBI Taxonomy" id="1191324"/>
    <lineage>
        <taxon>Bacteria</taxon>
        <taxon>Pseudomonadati</taxon>
        <taxon>Pseudomonadota</taxon>
        <taxon>Gammaproteobacteria</taxon>
        <taxon>Vibrionales</taxon>
        <taxon>Vibrionaceae</taxon>
        <taxon>Vibrio</taxon>
    </lineage>
</organism>
<dbReference type="PANTHER" id="PTHR14097">
    <property type="entry name" value="OXIDOREDUCTASE HTATIP2"/>
    <property type="match status" value="1"/>
</dbReference>
<dbReference type="SUPFAM" id="SSF51735">
    <property type="entry name" value="NAD(P)-binding Rossmann-fold domains"/>
    <property type="match status" value="1"/>
</dbReference>
<dbReference type="Proteomes" id="UP000094638">
    <property type="component" value="Unassembled WGS sequence"/>
</dbReference>
<keyword evidence="2" id="KW-1185">Reference proteome</keyword>
<dbReference type="RefSeq" id="WP_017103436.1">
    <property type="nucleotide sequence ID" value="NZ_AJZO02000237.1"/>
</dbReference>
<evidence type="ECO:0000313" key="1">
    <source>
        <dbReference type="EMBL" id="OEF45560.1"/>
    </source>
</evidence>
<dbReference type="Gene3D" id="3.40.50.720">
    <property type="entry name" value="NAD(P)-binding Rossmann-like Domain"/>
    <property type="match status" value="1"/>
</dbReference>
<dbReference type="PANTHER" id="PTHR14097:SF7">
    <property type="entry name" value="OXIDOREDUCTASE HTATIP2"/>
    <property type="match status" value="1"/>
</dbReference>
<protein>
    <submittedName>
        <fullName evidence="1">Nucleoside-diphosphate sugar epimerase</fullName>
    </submittedName>
</protein>
<name>A0ABX3B4W1_9VIBR</name>
<sequence length="222" mass="24718">MKNKSIIMAGASGLVGSEVLKVLLNDGRTEHIYCVLRRRLECEQTKLTQIISNDLQIQKEQVDIPPTVGVITLGSTVKKAGSKEKLRDIDVNLVVETAKVMKAIGVSRIFVLSCLGADEKSRSHYLRCKGEMEKEVMQLGFQETIFIQPGPLAGERSEVRNDERLLQLVSKLVKPVMKGKWANYAPIQASTVAMALAKLIHLEHFQSVERMTSSQMIKIISD</sequence>
<evidence type="ECO:0000313" key="2">
    <source>
        <dbReference type="Proteomes" id="UP000094638"/>
    </source>
</evidence>
<dbReference type="InterPro" id="IPR036291">
    <property type="entry name" value="NAD(P)-bd_dom_sf"/>
</dbReference>